<accession>A0ABP7GDL0</accession>
<sequence length="482" mass="50139">MVVALIVVCAQMLRATAVTSPAEEARLTMGAADARVYRHGDTPIEQAFESAYPQPTTAGERLDEPRALTEVLPEGARAIVSRRTDQPRLETDNGAIAVSTYLVDLGDPLARGLFETIGGRPATQPGEVTVSTALSRRLNTTVGETARLAGGERLRVSGLVRDPADHDREFLVAPPQDSPLAAAEFDAATGGSWLVELPTGTDYRDLAHAVNPQGFAVRTRALLLDPPPIQPEAARNTDLTEDQTLLIAAALGLAEVALLTGAAFAITARRRRRDLALLLAIGARPRDAGRVVLAQGALLGAVGALSGTALGIALVLPGRAIGQTITRTTWGSLAFSLPTLLAVVALAIAAGALSAWWPARQIARLSPAEALRETPQPRPRSQGRAGRLRTALWPALAVVGTVLMVVFAHTGAGAPAVAAAGVCYGIGLLGCCGPLLRLAGRLAPGCRPCLASPCASSAATGPARCPLWPPSAPSWPWARCWA</sequence>
<dbReference type="PANTHER" id="PTHR30572:SF4">
    <property type="entry name" value="ABC TRANSPORTER PERMEASE YTRF"/>
    <property type="match status" value="1"/>
</dbReference>
<comment type="caution">
    <text evidence="9">The sequence shown here is derived from an EMBL/GenBank/DDBJ whole genome shotgun (WGS) entry which is preliminary data.</text>
</comment>
<dbReference type="PANTHER" id="PTHR30572">
    <property type="entry name" value="MEMBRANE COMPONENT OF TRANSPORTER-RELATED"/>
    <property type="match status" value="1"/>
</dbReference>
<protein>
    <recommendedName>
        <fullName evidence="8">ABC3 transporter permease C-terminal domain-containing protein</fullName>
    </recommendedName>
</protein>
<organism evidence="9 10">
    <name type="scientific">Salinactinospora qingdaonensis</name>
    <dbReference type="NCBI Taxonomy" id="702744"/>
    <lineage>
        <taxon>Bacteria</taxon>
        <taxon>Bacillati</taxon>
        <taxon>Actinomycetota</taxon>
        <taxon>Actinomycetes</taxon>
        <taxon>Streptosporangiales</taxon>
        <taxon>Nocardiopsidaceae</taxon>
        <taxon>Salinactinospora</taxon>
    </lineage>
</organism>
<keyword evidence="10" id="KW-1185">Reference proteome</keyword>
<evidence type="ECO:0000256" key="5">
    <source>
        <dbReference type="ARBA" id="ARBA00023136"/>
    </source>
</evidence>
<dbReference type="Proteomes" id="UP001500908">
    <property type="component" value="Unassembled WGS sequence"/>
</dbReference>
<evidence type="ECO:0000256" key="7">
    <source>
        <dbReference type="SAM" id="Phobius"/>
    </source>
</evidence>
<evidence type="ECO:0000256" key="3">
    <source>
        <dbReference type="ARBA" id="ARBA00022692"/>
    </source>
</evidence>
<name>A0ABP7GDL0_9ACTN</name>
<comment type="similarity">
    <text evidence="6">Belongs to the ABC-4 integral membrane protein family.</text>
</comment>
<dbReference type="Pfam" id="PF02687">
    <property type="entry name" value="FtsX"/>
    <property type="match status" value="1"/>
</dbReference>
<keyword evidence="3 7" id="KW-0812">Transmembrane</keyword>
<evidence type="ECO:0000313" key="9">
    <source>
        <dbReference type="EMBL" id="GAA3762972.1"/>
    </source>
</evidence>
<evidence type="ECO:0000256" key="4">
    <source>
        <dbReference type="ARBA" id="ARBA00022989"/>
    </source>
</evidence>
<evidence type="ECO:0000313" key="10">
    <source>
        <dbReference type="Proteomes" id="UP001500908"/>
    </source>
</evidence>
<evidence type="ECO:0000256" key="2">
    <source>
        <dbReference type="ARBA" id="ARBA00022475"/>
    </source>
</evidence>
<proteinExistence type="inferred from homology"/>
<gene>
    <name evidence="9" type="ORF">GCM10022402_45640</name>
</gene>
<evidence type="ECO:0000256" key="1">
    <source>
        <dbReference type="ARBA" id="ARBA00004651"/>
    </source>
</evidence>
<keyword evidence="4 7" id="KW-1133">Transmembrane helix</keyword>
<feature type="transmembrane region" description="Helical" evidence="7">
    <location>
        <begin position="288"/>
        <end position="315"/>
    </location>
</feature>
<keyword evidence="5 7" id="KW-0472">Membrane</keyword>
<reference evidence="10" key="1">
    <citation type="journal article" date="2019" name="Int. J. Syst. Evol. Microbiol.">
        <title>The Global Catalogue of Microorganisms (GCM) 10K type strain sequencing project: providing services to taxonomists for standard genome sequencing and annotation.</title>
        <authorList>
            <consortium name="The Broad Institute Genomics Platform"/>
            <consortium name="The Broad Institute Genome Sequencing Center for Infectious Disease"/>
            <person name="Wu L."/>
            <person name="Ma J."/>
        </authorList>
    </citation>
    <scope>NUCLEOTIDE SEQUENCE [LARGE SCALE GENOMIC DNA]</scope>
    <source>
        <strain evidence="10">JCM 17137</strain>
    </source>
</reference>
<feature type="transmembrane region" description="Helical" evidence="7">
    <location>
        <begin position="335"/>
        <end position="357"/>
    </location>
</feature>
<feature type="domain" description="ABC3 transporter permease C-terminal" evidence="8">
    <location>
        <begin position="247"/>
        <end position="367"/>
    </location>
</feature>
<dbReference type="EMBL" id="BAABDD010000037">
    <property type="protein sequence ID" value="GAA3762972.1"/>
    <property type="molecule type" value="Genomic_DNA"/>
</dbReference>
<evidence type="ECO:0000259" key="8">
    <source>
        <dbReference type="Pfam" id="PF02687"/>
    </source>
</evidence>
<dbReference type="InterPro" id="IPR003838">
    <property type="entry name" value="ABC3_permease_C"/>
</dbReference>
<comment type="subcellular location">
    <subcellularLocation>
        <location evidence="1">Cell membrane</location>
        <topology evidence="1">Multi-pass membrane protein</topology>
    </subcellularLocation>
</comment>
<feature type="transmembrane region" description="Helical" evidence="7">
    <location>
        <begin position="245"/>
        <end position="267"/>
    </location>
</feature>
<keyword evidence="2" id="KW-1003">Cell membrane</keyword>
<feature type="transmembrane region" description="Helical" evidence="7">
    <location>
        <begin position="416"/>
        <end position="436"/>
    </location>
</feature>
<feature type="transmembrane region" description="Helical" evidence="7">
    <location>
        <begin position="390"/>
        <end position="410"/>
    </location>
</feature>
<evidence type="ECO:0000256" key="6">
    <source>
        <dbReference type="ARBA" id="ARBA00038076"/>
    </source>
</evidence>
<dbReference type="InterPro" id="IPR050250">
    <property type="entry name" value="Macrolide_Exporter_MacB"/>
</dbReference>